<proteinExistence type="predicted"/>
<organism evidence="4">
    <name type="scientific">Sesamum angustifolium</name>
    <dbReference type="NCBI Taxonomy" id="2727405"/>
    <lineage>
        <taxon>Eukaryota</taxon>
        <taxon>Viridiplantae</taxon>
        <taxon>Streptophyta</taxon>
        <taxon>Embryophyta</taxon>
        <taxon>Tracheophyta</taxon>
        <taxon>Spermatophyta</taxon>
        <taxon>Magnoliopsida</taxon>
        <taxon>eudicotyledons</taxon>
        <taxon>Gunneridae</taxon>
        <taxon>Pentapetalae</taxon>
        <taxon>asterids</taxon>
        <taxon>lamiids</taxon>
        <taxon>Lamiales</taxon>
        <taxon>Pedaliaceae</taxon>
        <taxon>Sesamum</taxon>
    </lineage>
</organism>
<dbReference type="EMBL" id="JACGWK010000009">
    <property type="protein sequence ID" value="KAL0333417.1"/>
    <property type="molecule type" value="Genomic_DNA"/>
</dbReference>
<dbReference type="PANTHER" id="PTHR45700">
    <property type="entry name" value="UBIQUITIN-PROTEIN LIGASE E3C"/>
    <property type="match status" value="1"/>
</dbReference>
<evidence type="ECO:0000256" key="3">
    <source>
        <dbReference type="ARBA" id="ARBA00022679"/>
    </source>
</evidence>
<dbReference type="PANTHER" id="PTHR45700:SF2">
    <property type="entry name" value="UBIQUITIN-PROTEIN LIGASE E3C"/>
    <property type="match status" value="1"/>
</dbReference>
<protein>
    <recommendedName>
        <fullName evidence="2">HECT-type E3 ubiquitin transferase</fullName>
        <ecNumber evidence="2">2.3.2.26</ecNumber>
    </recommendedName>
</protein>
<comment type="caution">
    <text evidence="4">The sequence shown here is derived from an EMBL/GenBank/DDBJ whole genome shotgun (WGS) entry which is preliminary data.</text>
</comment>
<comment type="catalytic activity">
    <reaction evidence="1">
        <text>S-ubiquitinyl-[E2 ubiquitin-conjugating enzyme]-L-cysteine + [acceptor protein]-L-lysine = [E2 ubiquitin-conjugating enzyme]-L-cysteine + N(6)-ubiquitinyl-[acceptor protein]-L-lysine.</text>
        <dbReference type="EC" id="2.3.2.26"/>
    </reaction>
</comment>
<dbReference type="GO" id="GO:0000209">
    <property type="term" value="P:protein polyubiquitination"/>
    <property type="evidence" value="ECO:0007669"/>
    <property type="project" value="InterPro"/>
</dbReference>
<evidence type="ECO:0000313" key="4">
    <source>
        <dbReference type="EMBL" id="KAL0333417.1"/>
    </source>
</evidence>
<evidence type="ECO:0000256" key="2">
    <source>
        <dbReference type="ARBA" id="ARBA00012485"/>
    </source>
</evidence>
<sequence>MNESRKHQVSLRGASAKEITRDALLERVNQERELRNYTRRANAAALLIQRVWRRHHETQSVALQLRQEWEVMMNNRAGAATGMQLSKEILRPFLFFINYLSVRCGKIGAGDRDCMINCFRILLDGITSKGRSKGEMRSTNAINCLHIGLCTSELLPDVNCQRVQDVALTSTAMRLSVLLTDPKSWNCIADDACKDANNAVKNLVQFIGSKRSGLYNCIRKFICKLKAPVSRQESVSCQTDDRFLIVASAITLSLRPFHLKNMDTNDNGMLECAVEQYCVSLLTIPWLPQRLPAILVPALRHKSVLSPCLRTLLGADQTMAGSYTSSLDSGKFTEGLDYASYVHVVILLADNLLASLENFGRMTRNTEELQAGNDTSAESVFHMDETTCGFSNLFYMDLFKPIFQQWHLKKLLALRKMLLEVALIIFHQPINSIHGSADCLM</sequence>
<gene>
    <name evidence="4" type="ORF">Sangu_1497900</name>
</gene>
<dbReference type="EC" id="2.3.2.26" evidence="2"/>
<reference evidence="4" key="1">
    <citation type="submission" date="2020-06" db="EMBL/GenBank/DDBJ databases">
        <authorList>
            <person name="Li T."/>
            <person name="Hu X."/>
            <person name="Zhang T."/>
            <person name="Song X."/>
            <person name="Zhang H."/>
            <person name="Dai N."/>
            <person name="Sheng W."/>
            <person name="Hou X."/>
            <person name="Wei L."/>
        </authorList>
    </citation>
    <scope>NUCLEOTIDE SEQUENCE</scope>
    <source>
        <strain evidence="4">G01</strain>
        <tissue evidence="4">Leaf</tissue>
    </source>
</reference>
<dbReference type="InterPro" id="IPR044611">
    <property type="entry name" value="E3A/B/C-like"/>
</dbReference>
<dbReference type="GO" id="GO:0061630">
    <property type="term" value="F:ubiquitin protein ligase activity"/>
    <property type="evidence" value="ECO:0007669"/>
    <property type="project" value="UniProtKB-EC"/>
</dbReference>
<dbReference type="GO" id="GO:0006511">
    <property type="term" value="P:ubiquitin-dependent protein catabolic process"/>
    <property type="evidence" value="ECO:0007669"/>
    <property type="project" value="TreeGrafter"/>
</dbReference>
<accession>A0AAW2MSL2</accession>
<reference evidence="4" key="2">
    <citation type="journal article" date="2024" name="Plant">
        <title>Genomic evolution and insights into agronomic trait innovations of Sesamum species.</title>
        <authorList>
            <person name="Miao H."/>
            <person name="Wang L."/>
            <person name="Qu L."/>
            <person name="Liu H."/>
            <person name="Sun Y."/>
            <person name="Le M."/>
            <person name="Wang Q."/>
            <person name="Wei S."/>
            <person name="Zheng Y."/>
            <person name="Lin W."/>
            <person name="Duan Y."/>
            <person name="Cao H."/>
            <person name="Xiong S."/>
            <person name="Wang X."/>
            <person name="Wei L."/>
            <person name="Li C."/>
            <person name="Ma Q."/>
            <person name="Ju M."/>
            <person name="Zhao R."/>
            <person name="Li G."/>
            <person name="Mu C."/>
            <person name="Tian Q."/>
            <person name="Mei H."/>
            <person name="Zhang T."/>
            <person name="Gao T."/>
            <person name="Zhang H."/>
        </authorList>
    </citation>
    <scope>NUCLEOTIDE SEQUENCE</scope>
    <source>
        <strain evidence="4">G01</strain>
    </source>
</reference>
<dbReference type="AlphaFoldDB" id="A0AAW2MSL2"/>
<name>A0AAW2MSL2_9LAMI</name>
<keyword evidence="3" id="KW-0808">Transferase</keyword>
<evidence type="ECO:0000256" key="1">
    <source>
        <dbReference type="ARBA" id="ARBA00000885"/>
    </source>
</evidence>